<dbReference type="PANTHER" id="PTHR43191:SF2">
    <property type="entry name" value="RRNA METHYLTRANSFERASE 3, MITOCHONDRIAL"/>
    <property type="match status" value="1"/>
</dbReference>
<organism evidence="6 7">
    <name type="scientific">Winogradskyella litorisediminis</name>
    <dbReference type="NCBI Taxonomy" id="1156618"/>
    <lineage>
        <taxon>Bacteria</taxon>
        <taxon>Pseudomonadati</taxon>
        <taxon>Bacteroidota</taxon>
        <taxon>Flavobacteriia</taxon>
        <taxon>Flavobacteriales</taxon>
        <taxon>Flavobacteriaceae</taxon>
        <taxon>Winogradskyella</taxon>
    </lineage>
</organism>
<dbReference type="CDD" id="cd18109">
    <property type="entry name" value="SpoU-like_RNA-MTase"/>
    <property type="match status" value="1"/>
</dbReference>
<feature type="domain" description="MRM3-like substrate binding" evidence="5">
    <location>
        <begin position="5"/>
        <end position="82"/>
    </location>
</feature>
<dbReference type="InterPro" id="IPR029064">
    <property type="entry name" value="Ribosomal_eL30-like_sf"/>
</dbReference>
<name>A0ABW3N633_9FLAO</name>
<proteinExistence type="inferred from homology"/>
<dbReference type="SUPFAM" id="SSF75217">
    <property type="entry name" value="alpha/beta knot"/>
    <property type="match status" value="1"/>
</dbReference>
<dbReference type="Gene3D" id="3.30.1330.30">
    <property type="match status" value="1"/>
</dbReference>
<evidence type="ECO:0000259" key="4">
    <source>
        <dbReference type="Pfam" id="PF00588"/>
    </source>
</evidence>
<evidence type="ECO:0000313" key="7">
    <source>
        <dbReference type="Proteomes" id="UP001597013"/>
    </source>
</evidence>
<comment type="similarity">
    <text evidence="1">Belongs to the class IV-like SAM-binding methyltransferase superfamily. RNA methyltransferase TrmH family.</text>
</comment>
<dbReference type="SUPFAM" id="SSF55315">
    <property type="entry name" value="L30e-like"/>
    <property type="match status" value="1"/>
</dbReference>
<evidence type="ECO:0000256" key="3">
    <source>
        <dbReference type="ARBA" id="ARBA00022679"/>
    </source>
</evidence>
<dbReference type="InterPro" id="IPR029026">
    <property type="entry name" value="tRNA_m1G_MTases_N"/>
</dbReference>
<dbReference type="RefSeq" id="WP_386129632.1">
    <property type="nucleotide sequence ID" value="NZ_JBHTJL010000009.1"/>
</dbReference>
<reference evidence="7" key="1">
    <citation type="journal article" date="2019" name="Int. J. Syst. Evol. Microbiol.">
        <title>The Global Catalogue of Microorganisms (GCM) 10K type strain sequencing project: providing services to taxonomists for standard genome sequencing and annotation.</title>
        <authorList>
            <consortium name="The Broad Institute Genomics Platform"/>
            <consortium name="The Broad Institute Genome Sequencing Center for Infectious Disease"/>
            <person name="Wu L."/>
            <person name="Ma J."/>
        </authorList>
    </citation>
    <scope>NUCLEOTIDE SEQUENCE [LARGE SCALE GENOMIC DNA]</scope>
    <source>
        <strain evidence="7">CCUG 62215</strain>
    </source>
</reference>
<evidence type="ECO:0000259" key="5">
    <source>
        <dbReference type="Pfam" id="PF22435"/>
    </source>
</evidence>
<gene>
    <name evidence="6" type="ORF">ACFQ1Q_07785</name>
</gene>
<dbReference type="Pfam" id="PF00588">
    <property type="entry name" value="SpoU_methylase"/>
    <property type="match status" value="1"/>
</dbReference>
<dbReference type="Pfam" id="PF22435">
    <property type="entry name" value="MRM3-like_sub_bind"/>
    <property type="match status" value="1"/>
</dbReference>
<dbReference type="Gene3D" id="3.40.1280.10">
    <property type="match status" value="1"/>
</dbReference>
<dbReference type="InterPro" id="IPR001537">
    <property type="entry name" value="SpoU_MeTrfase"/>
</dbReference>
<dbReference type="EMBL" id="JBHTJL010000009">
    <property type="protein sequence ID" value="MFD1063144.1"/>
    <property type="molecule type" value="Genomic_DNA"/>
</dbReference>
<protein>
    <submittedName>
        <fullName evidence="6">TrmH family RNA methyltransferase</fullName>
    </submittedName>
</protein>
<dbReference type="InterPro" id="IPR051259">
    <property type="entry name" value="rRNA_Methyltransferase"/>
</dbReference>
<comment type="caution">
    <text evidence="6">The sequence shown here is derived from an EMBL/GenBank/DDBJ whole genome shotgun (WGS) entry which is preliminary data.</text>
</comment>
<accession>A0ABW3N633</accession>
<sequence>MLSKTQIKLIKSLAQKKYRQQHGLFTVEGIKGITEFVNSSFQLYKIFTTESVFDVKSDEFEIISESDLKKISQLKNPNTALAVFKIPEVKTIEKPALIVALDDVRDPGNLGTIIRLCDWFGVKDLVCSNATVDCYNSKVVQATMGSLTRVNINYVDLKLFLLESNTEVFGTFMEGENIYKKQLPKDGILILGNEANGISKKVEQIVNQRLAIPRFGNLKATESLNVAMATSICLSEFKRKTI</sequence>
<keyword evidence="7" id="KW-1185">Reference proteome</keyword>
<dbReference type="InterPro" id="IPR029028">
    <property type="entry name" value="Alpha/beta_knot_MTases"/>
</dbReference>
<evidence type="ECO:0000256" key="2">
    <source>
        <dbReference type="ARBA" id="ARBA00022603"/>
    </source>
</evidence>
<dbReference type="InterPro" id="IPR053888">
    <property type="entry name" value="MRM3-like_sub_bind"/>
</dbReference>
<dbReference type="GO" id="GO:0032259">
    <property type="term" value="P:methylation"/>
    <property type="evidence" value="ECO:0007669"/>
    <property type="project" value="UniProtKB-KW"/>
</dbReference>
<evidence type="ECO:0000256" key="1">
    <source>
        <dbReference type="ARBA" id="ARBA00007228"/>
    </source>
</evidence>
<dbReference type="PANTHER" id="PTHR43191">
    <property type="entry name" value="RRNA METHYLTRANSFERASE 3"/>
    <property type="match status" value="1"/>
</dbReference>
<keyword evidence="3" id="KW-0808">Transferase</keyword>
<dbReference type="Proteomes" id="UP001597013">
    <property type="component" value="Unassembled WGS sequence"/>
</dbReference>
<dbReference type="GO" id="GO:0008168">
    <property type="term" value="F:methyltransferase activity"/>
    <property type="evidence" value="ECO:0007669"/>
    <property type="project" value="UniProtKB-KW"/>
</dbReference>
<feature type="domain" description="tRNA/rRNA methyltransferase SpoU type" evidence="4">
    <location>
        <begin position="97"/>
        <end position="234"/>
    </location>
</feature>
<evidence type="ECO:0000313" key="6">
    <source>
        <dbReference type="EMBL" id="MFD1063144.1"/>
    </source>
</evidence>
<keyword evidence="2 6" id="KW-0489">Methyltransferase</keyword>